<evidence type="ECO:0008006" key="4">
    <source>
        <dbReference type="Google" id="ProtNLM"/>
    </source>
</evidence>
<name>A0A813E3E5_POLGL</name>
<comment type="caution">
    <text evidence="2">The sequence shown here is derived from an EMBL/GenBank/DDBJ whole genome shotgun (WGS) entry which is preliminary data.</text>
</comment>
<evidence type="ECO:0000313" key="3">
    <source>
        <dbReference type="Proteomes" id="UP000654075"/>
    </source>
</evidence>
<keyword evidence="1" id="KW-0472">Membrane</keyword>
<reference evidence="2" key="1">
    <citation type="submission" date="2021-02" db="EMBL/GenBank/DDBJ databases">
        <authorList>
            <person name="Dougan E. K."/>
            <person name="Rhodes N."/>
            <person name="Thang M."/>
            <person name="Chan C."/>
        </authorList>
    </citation>
    <scope>NUCLEOTIDE SEQUENCE</scope>
</reference>
<dbReference type="Proteomes" id="UP000654075">
    <property type="component" value="Unassembled WGS sequence"/>
</dbReference>
<dbReference type="AlphaFoldDB" id="A0A813E3E5"/>
<proteinExistence type="predicted"/>
<organism evidence="2 3">
    <name type="scientific">Polarella glacialis</name>
    <name type="common">Dinoflagellate</name>
    <dbReference type="NCBI Taxonomy" id="89957"/>
    <lineage>
        <taxon>Eukaryota</taxon>
        <taxon>Sar</taxon>
        <taxon>Alveolata</taxon>
        <taxon>Dinophyceae</taxon>
        <taxon>Suessiales</taxon>
        <taxon>Suessiaceae</taxon>
        <taxon>Polarella</taxon>
    </lineage>
</organism>
<evidence type="ECO:0000256" key="1">
    <source>
        <dbReference type="SAM" id="Phobius"/>
    </source>
</evidence>
<feature type="transmembrane region" description="Helical" evidence="1">
    <location>
        <begin position="73"/>
        <end position="100"/>
    </location>
</feature>
<accession>A0A813E3E5</accession>
<sequence length="118" mass="13055">MPACFAASCFKSFPMQCVFRRLPDLVSCSGDESLFSHFSRCHFPVTLSLVIARLSSSLAAMELSDLRGVRLGVVRFLCSCSFFLLVVCFVAFLVCVALLLRAGLFGFLSSFFVESFRP</sequence>
<keyword evidence="1" id="KW-1133">Transmembrane helix</keyword>
<keyword evidence="1" id="KW-0812">Transmembrane</keyword>
<gene>
    <name evidence="2" type="ORF">PGLA1383_LOCUS14030</name>
</gene>
<dbReference type="EMBL" id="CAJNNV010007903">
    <property type="protein sequence ID" value="CAE8595520.1"/>
    <property type="molecule type" value="Genomic_DNA"/>
</dbReference>
<evidence type="ECO:0000313" key="2">
    <source>
        <dbReference type="EMBL" id="CAE8595520.1"/>
    </source>
</evidence>
<keyword evidence="3" id="KW-1185">Reference proteome</keyword>
<protein>
    <recommendedName>
        <fullName evidence="4">Transmembrane protein</fullName>
    </recommendedName>
</protein>